<accession>A0A1I1G2L8</accession>
<dbReference type="Proteomes" id="UP000199376">
    <property type="component" value="Unassembled WGS sequence"/>
</dbReference>
<name>A0A1I1G2L8_9LACO</name>
<evidence type="ECO:0000313" key="1">
    <source>
        <dbReference type="EMBL" id="SFC06069.1"/>
    </source>
</evidence>
<protein>
    <submittedName>
        <fullName evidence="1">Uncharacterized protein</fullName>
    </submittedName>
</protein>
<dbReference type="EMBL" id="FOLI01000004">
    <property type="protein sequence ID" value="SFC06069.1"/>
    <property type="molecule type" value="Genomic_DNA"/>
</dbReference>
<organism evidence="1 2">
    <name type="scientific">Fructobacillus durionis</name>
    <dbReference type="NCBI Taxonomy" id="283737"/>
    <lineage>
        <taxon>Bacteria</taxon>
        <taxon>Bacillati</taxon>
        <taxon>Bacillota</taxon>
        <taxon>Bacilli</taxon>
        <taxon>Lactobacillales</taxon>
        <taxon>Lactobacillaceae</taxon>
        <taxon>Fructobacillus</taxon>
    </lineage>
</organism>
<sequence>MKNEMLAKSIANKYHNSYAELQVKASQEEFDIVLGYISALTNEKMRQNVGLE</sequence>
<gene>
    <name evidence="1" type="ORF">SAMN05660453_0963</name>
</gene>
<dbReference type="AlphaFoldDB" id="A0A1I1G2L8"/>
<evidence type="ECO:0000313" key="2">
    <source>
        <dbReference type="Proteomes" id="UP000199376"/>
    </source>
</evidence>
<keyword evidence="2" id="KW-1185">Reference proteome</keyword>
<dbReference type="RefSeq" id="WP_159427787.1">
    <property type="nucleotide sequence ID" value="NZ_FOLI01000004.1"/>
</dbReference>
<reference evidence="1 2" key="1">
    <citation type="submission" date="2016-10" db="EMBL/GenBank/DDBJ databases">
        <authorList>
            <person name="de Groot N.N."/>
        </authorList>
    </citation>
    <scope>NUCLEOTIDE SEQUENCE [LARGE SCALE GENOMIC DNA]</scope>
    <source>
        <strain evidence="1 2">DSM 19113</strain>
    </source>
</reference>
<proteinExistence type="predicted"/>